<reference evidence="2" key="1">
    <citation type="submission" date="2016-04" db="EMBL/GenBank/DDBJ databases">
        <authorList>
            <person name="Nguyen H.D."/>
            <person name="Samba Siva P."/>
            <person name="Cullis J."/>
            <person name="Levesque C.A."/>
            <person name="Hambleton S."/>
        </authorList>
    </citation>
    <scope>NUCLEOTIDE SEQUENCE</scope>
    <source>
        <strain evidence="2">DAOMC 236426</strain>
    </source>
</reference>
<gene>
    <name evidence="2" type="ORF">A4X06_0g5634</name>
</gene>
<dbReference type="EMBL" id="LWDE02000719">
    <property type="protein sequence ID" value="KAE8245523.1"/>
    <property type="molecule type" value="Genomic_DNA"/>
</dbReference>
<keyword evidence="3" id="KW-1185">Reference proteome</keyword>
<comment type="caution">
    <text evidence="2">The sequence shown here is derived from an EMBL/GenBank/DDBJ whole genome shotgun (WGS) entry which is preliminary data.</text>
</comment>
<organism evidence="2 3">
    <name type="scientific">Tilletia controversa</name>
    <name type="common">dwarf bunt fungus</name>
    <dbReference type="NCBI Taxonomy" id="13291"/>
    <lineage>
        <taxon>Eukaryota</taxon>
        <taxon>Fungi</taxon>
        <taxon>Dikarya</taxon>
        <taxon>Basidiomycota</taxon>
        <taxon>Ustilaginomycotina</taxon>
        <taxon>Exobasidiomycetes</taxon>
        <taxon>Tilletiales</taxon>
        <taxon>Tilletiaceae</taxon>
        <taxon>Tilletia</taxon>
    </lineage>
</organism>
<dbReference type="Proteomes" id="UP000077684">
    <property type="component" value="Unassembled WGS sequence"/>
</dbReference>
<feature type="compositionally biased region" description="Basic residues" evidence="1">
    <location>
        <begin position="19"/>
        <end position="28"/>
    </location>
</feature>
<name>A0A8X7MR06_9BASI</name>
<protein>
    <submittedName>
        <fullName evidence="2">Uncharacterized protein</fullName>
    </submittedName>
</protein>
<dbReference type="AlphaFoldDB" id="A0A8X7MR06"/>
<sequence length="105" mass="11989">MASAAAPERPGTASDSIHRQRRCRHPNHQHPGYRAYDLGGQLGDGQHEKGERLTATGHHETLQRDLSRRQGVELFDGELIVDPQRERQSDTDTMRGQDLRDWIRP</sequence>
<reference evidence="2" key="2">
    <citation type="journal article" date="2019" name="IMA Fungus">
        <title>Genome sequencing and comparison of five Tilletia species to identify candidate genes for the detection of regulated species infecting wheat.</title>
        <authorList>
            <person name="Nguyen H.D.T."/>
            <person name="Sultana T."/>
            <person name="Kesanakurti P."/>
            <person name="Hambleton S."/>
        </authorList>
    </citation>
    <scope>NUCLEOTIDE SEQUENCE</scope>
    <source>
        <strain evidence="2">DAOMC 236426</strain>
    </source>
</reference>
<feature type="region of interest" description="Disordered" evidence="1">
    <location>
        <begin position="1"/>
        <end position="69"/>
    </location>
</feature>
<feature type="region of interest" description="Disordered" evidence="1">
    <location>
        <begin position="83"/>
        <end position="105"/>
    </location>
</feature>
<evidence type="ECO:0000256" key="1">
    <source>
        <dbReference type="SAM" id="MobiDB-lite"/>
    </source>
</evidence>
<feature type="compositionally biased region" description="Basic and acidic residues" evidence="1">
    <location>
        <begin position="45"/>
        <end position="69"/>
    </location>
</feature>
<proteinExistence type="predicted"/>
<accession>A0A8X7MR06</accession>
<evidence type="ECO:0000313" key="3">
    <source>
        <dbReference type="Proteomes" id="UP000077684"/>
    </source>
</evidence>
<evidence type="ECO:0000313" key="2">
    <source>
        <dbReference type="EMBL" id="KAE8245523.1"/>
    </source>
</evidence>